<dbReference type="AlphaFoldDB" id="A0ABD2X280"/>
<dbReference type="PANTHER" id="PTHR43827:SF14">
    <property type="entry name" value="NADP-DEPENDENT OXIDOREDUCTASE DOMAIN-CONTAINING PROTEIN"/>
    <property type="match status" value="1"/>
</dbReference>
<comment type="similarity">
    <text evidence="1">Belongs to the aldo/keto reductase family.</text>
</comment>
<dbReference type="PROSITE" id="PS00798">
    <property type="entry name" value="ALDOKETO_REDUCTASE_1"/>
    <property type="match status" value="1"/>
</dbReference>
<feature type="domain" description="NADP-dependent oxidoreductase" evidence="4">
    <location>
        <begin position="92"/>
        <end position="374"/>
    </location>
</feature>
<dbReference type="PANTHER" id="PTHR43827">
    <property type="entry name" value="2,5-DIKETO-D-GLUCONIC ACID REDUCTASE"/>
    <property type="match status" value="1"/>
</dbReference>
<evidence type="ECO:0000313" key="5">
    <source>
        <dbReference type="EMBL" id="KAL3398864.1"/>
    </source>
</evidence>
<name>A0ABD2X280_9HYME</name>
<dbReference type="Proteomes" id="UP001627154">
    <property type="component" value="Unassembled WGS sequence"/>
</dbReference>
<dbReference type="InterPro" id="IPR023210">
    <property type="entry name" value="NADP_OxRdtase_dom"/>
</dbReference>
<evidence type="ECO:0000313" key="6">
    <source>
        <dbReference type="Proteomes" id="UP001627154"/>
    </source>
</evidence>
<proteinExistence type="inferred from homology"/>
<dbReference type="Gene3D" id="3.20.20.100">
    <property type="entry name" value="NADP-dependent oxidoreductase domain"/>
    <property type="match status" value="1"/>
</dbReference>
<reference evidence="5 6" key="1">
    <citation type="journal article" date="2024" name="bioRxiv">
        <title>A reference genome for Trichogramma kaykai: A tiny desert-dwelling parasitoid wasp with competing sex-ratio distorters.</title>
        <authorList>
            <person name="Culotta J."/>
            <person name="Lindsey A.R."/>
        </authorList>
    </citation>
    <scope>NUCLEOTIDE SEQUENCE [LARGE SCALE GENOMIC DNA]</scope>
    <source>
        <strain evidence="5 6">KSX58</strain>
    </source>
</reference>
<dbReference type="FunFam" id="3.20.20.100:FF:000006">
    <property type="entry name" value="Aldo-keto reductase family 1 member A1"/>
    <property type="match status" value="1"/>
</dbReference>
<keyword evidence="3" id="KW-0560">Oxidoreductase</keyword>
<keyword evidence="2" id="KW-0521">NADP</keyword>
<dbReference type="EMBL" id="JBJJXI010000059">
    <property type="protein sequence ID" value="KAL3398864.1"/>
    <property type="molecule type" value="Genomic_DNA"/>
</dbReference>
<protein>
    <recommendedName>
        <fullName evidence="4">NADP-dependent oxidoreductase domain-containing protein</fullName>
    </recommendedName>
</protein>
<dbReference type="SUPFAM" id="SSF51430">
    <property type="entry name" value="NAD(P)-linked oxidoreductase"/>
    <property type="match status" value="1"/>
</dbReference>
<sequence length="407" mass="45723">MSFSQLRQDVYSRNAPDDCCEQKFCISTVIFHIYRYKRCSFCQNVAQLIRILQTGIMVSLRYISLLLCSLSTIVMAKVPSIKLSSGYEMPVVGLGTWQLAPNDADKAITAALESGYRHIDTAFIYANEEAIGKSLKKWFDKGGKREDLFITTKLSPISNRASDVEKYMKLSLERLNLQYVDMFLIHVPMSFVKDPNKEAPAMNEDGSIVLDKTNDLVATWKEMEKQVKAGRTRSIGLSNFNESQIQRIVGSAEIQPSNLQVELHAYMQQKPLRELCKKHNIAVTAYSTLGSPGASPDKKTDASKALPQLLKNPQVTKIAESHKKTPAQVLLRHAVQSGVIVIPKSTNAARIKANIDLFDFELSDQEMKTMESLDRGESGRIFNFLVFKGVENHPEYPYTSQIPKKSS</sequence>
<dbReference type="PRINTS" id="PR00069">
    <property type="entry name" value="ALDKETRDTASE"/>
</dbReference>
<organism evidence="5 6">
    <name type="scientific">Trichogramma kaykai</name>
    <dbReference type="NCBI Taxonomy" id="54128"/>
    <lineage>
        <taxon>Eukaryota</taxon>
        <taxon>Metazoa</taxon>
        <taxon>Ecdysozoa</taxon>
        <taxon>Arthropoda</taxon>
        <taxon>Hexapoda</taxon>
        <taxon>Insecta</taxon>
        <taxon>Pterygota</taxon>
        <taxon>Neoptera</taxon>
        <taxon>Endopterygota</taxon>
        <taxon>Hymenoptera</taxon>
        <taxon>Apocrita</taxon>
        <taxon>Proctotrupomorpha</taxon>
        <taxon>Chalcidoidea</taxon>
        <taxon>Trichogrammatidae</taxon>
        <taxon>Trichogramma</taxon>
    </lineage>
</organism>
<keyword evidence="6" id="KW-1185">Reference proteome</keyword>
<dbReference type="PROSITE" id="PS00062">
    <property type="entry name" value="ALDOKETO_REDUCTASE_2"/>
    <property type="match status" value="1"/>
</dbReference>
<comment type="caution">
    <text evidence="5">The sequence shown here is derived from an EMBL/GenBank/DDBJ whole genome shotgun (WGS) entry which is preliminary data.</text>
</comment>
<dbReference type="Pfam" id="PF00248">
    <property type="entry name" value="Aldo_ket_red"/>
    <property type="match status" value="1"/>
</dbReference>
<evidence type="ECO:0000259" key="4">
    <source>
        <dbReference type="Pfam" id="PF00248"/>
    </source>
</evidence>
<evidence type="ECO:0000256" key="3">
    <source>
        <dbReference type="ARBA" id="ARBA00023002"/>
    </source>
</evidence>
<evidence type="ECO:0000256" key="1">
    <source>
        <dbReference type="ARBA" id="ARBA00007905"/>
    </source>
</evidence>
<dbReference type="InterPro" id="IPR020471">
    <property type="entry name" value="AKR"/>
</dbReference>
<accession>A0ABD2X280</accession>
<gene>
    <name evidence="5" type="ORF">TKK_007964</name>
</gene>
<dbReference type="GO" id="GO:0016491">
    <property type="term" value="F:oxidoreductase activity"/>
    <property type="evidence" value="ECO:0007669"/>
    <property type="project" value="UniProtKB-KW"/>
</dbReference>
<dbReference type="PROSITE" id="PS00063">
    <property type="entry name" value="ALDOKETO_REDUCTASE_3"/>
    <property type="match status" value="1"/>
</dbReference>
<dbReference type="InterPro" id="IPR018170">
    <property type="entry name" value="Aldo/ket_reductase_CS"/>
</dbReference>
<dbReference type="InterPro" id="IPR036812">
    <property type="entry name" value="NAD(P)_OxRdtase_dom_sf"/>
</dbReference>
<evidence type="ECO:0000256" key="2">
    <source>
        <dbReference type="ARBA" id="ARBA00022857"/>
    </source>
</evidence>